<dbReference type="Proteomes" id="UP000187203">
    <property type="component" value="Unassembled WGS sequence"/>
</dbReference>
<feature type="domain" description="Disease resistance protein At4g27190-like leucine-rich repeats" evidence="7">
    <location>
        <begin position="794"/>
        <end position="930"/>
    </location>
</feature>
<evidence type="ECO:0000256" key="2">
    <source>
        <dbReference type="ARBA" id="ARBA00022741"/>
    </source>
</evidence>
<accession>A0A1R3J1D0</accession>
<evidence type="ECO:0000256" key="4">
    <source>
        <dbReference type="ARBA" id="ARBA00022840"/>
    </source>
</evidence>
<name>A0A1R3J1D0_9ROSI</name>
<proteinExistence type="inferred from homology"/>
<dbReference type="EMBL" id="AWUE01017036">
    <property type="protein sequence ID" value="OMO88638.1"/>
    <property type="molecule type" value="Genomic_DNA"/>
</dbReference>
<dbReference type="STRING" id="93759.A0A1R3J1D0"/>
<reference evidence="9" key="1">
    <citation type="submission" date="2013-09" db="EMBL/GenBank/DDBJ databases">
        <title>Corchorus olitorius genome sequencing.</title>
        <authorList>
            <person name="Alam M."/>
            <person name="Haque M.S."/>
            <person name="Islam M.S."/>
            <person name="Emdad E.M."/>
            <person name="Islam M.M."/>
            <person name="Ahmed B."/>
            <person name="Halim A."/>
            <person name="Hossen Q.M.M."/>
            <person name="Hossain M.Z."/>
            <person name="Ahmed R."/>
            <person name="Khan M.M."/>
            <person name="Islam R."/>
            <person name="Rashid M.M."/>
            <person name="Khan S.A."/>
            <person name="Rahman M.S."/>
            <person name="Alam M."/>
            <person name="Yahiya A.S."/>
            <person name="Khan M.S."/>
            <person name="Azam M.S."/>
            <person name="Haque T."/>
            <person name="Lashkar M.Z.H."/>
            <person name="Akhand A.I."/>
            <person name="Morshed G."/>
            <person name="Roy S."/>
            <person name="Uddin K.S."/>
            <person name="Rabeya T."/>
            <person name="Hossain A.S."/>
            <person name="Chowdhury A."/>
            <person name="Snigdha A.R."/>
            <person name="Mortoza M.S."/>
            <person name="Matin S.A."/>
            <person name="Hoque S.M.E."/>
            <person name="Islam M.K."/>
            <person name="Roy D.K."/>
            <person name="Haider R."/>
            <person name="Moosa M.M."/>
            <person name="Elias S.M."/>
            <person name="Hasan A.M."/>
            <person name="Jahan S."/>
            <person name="Shafiuddin M."/>
            <person name="Mahmood N."/>
            <person name="Shommy N.S."/>
        </authorList>
    </citation>
    <scope>NUCLEOTIDE SEQUENCE [LARGE SCALE GENOMIC DNA]</scope>
    <source>
        <strain evidence="9">cv. O-4</strain>
    </source>
</reference>
<gene>
    <name evidence="8" type="ORF">COLO4_20151</name>
</gene>
<dbReference type="GO" id="GO:0006952">
    <property type="term" value="P:defense response"/>
    <property type="evidence" value="ECO:0007669"/>
    <property type="project" value="UniProtKB-KW"/>
</dbReference>
<feature type="domain" description="Disease resistance protein At4g27190-like leucine-rich repeats" evidence="7">
    <location>
        <begin position="950"/>
        <end position="1099"/>
    </location>
</feature>
<dbReference type="SUPFAM" id="SSF52540">
    <property type="entry name" value="P-loop containing nucleoside triphosphate hydrolases"/>
    <property type="match status" value="1"/>
</dbReference>
<dbReference type="Pfam" id="PF23247">
    <property type="entry name" value="LRR_RPS2"/>
    <property type="match status" value="2"/>
</dbReference>
<dbReference type="InterPro" id="IPR002182">
    <property type="entry name" value="NB-ARC"/>
</dbReference>
<dbReference type="SUPFAM" id="SSF52047">
    <property type="entry name" value="RNI-like"/>
    <property type="match status" value="1"/>
</dbReference>
<dbReference type="PRINTS" id="PR00364">
    <property type="entry name" value="DISEASERSIST"/>
</dbReference>
<dbReference type="Gene3D" id="3.40.50.300">
    <property type="entry name" value="P-loop containing nucleotide triphosphate hydrolases"/>
    <property type="match status" value="1"/>
</dbReference>
<evidence type="ECO:0000259" key="6">
    <source>
        <dbReference type="Pfam" id="PF00931"/>
    </source>
</evidence>
<dbReference type="OrthoDB" id="1001331at2759"/>
<dbReference type="SUPFAM" id="SSF52058">
    <property type="entry name" value="L domain-like"/>
    <property type="match status" value="1"/>
</dbReference>
<organism evidence="8 9">
    <name type="scientific">Corchorus olitorius</name>
    <dbReference type="NCBI Taxonomy" id="93759"/>
    <lineage>
        <taxon>Eukaryota</taxon>
        <taxon>Viridiplantae</taxon>
        <taxon>Streptophyta</taxon>
        <taxon>Embryophyta</taxon>
        <taxon>Tracheophyta</taxon>
        <taxon>Spermatophyta</taxon>
        <taxon>Magnoliopsida</taxon>
        <taxon>eudicotyledons</taxon>
        <taxon>Gunneridae</taxon>
        <taxon>Pentapetalae</taxon>
        <taxon>rosids</taxon>
        <taxon>malvids</taxon>
        <taxon>Malvales</taxon>
        <taxon>Malvaceae</taxon>
        <taxon>Grewioideae</taxon>
        <taxon>Apeibeae</taxon>
        <taxon>Corchorus</taxon>
    </lineage>
</organism>
<evidence type="ECO:0000259" key="7">
    <source>
        <dbReference type="Pfam" id="PF23247"/>
    </source>
</evidence>
<dbReference type="GO" id="GO:0005524">
    <property type="term" value="F:ATP binding"/>
    <property type="evidence" value="ECO:0007669"/>
    <property type="project" value="UniProtKB-KW"/>
</dbReference>
<dbReference type="PANTHER" id="PTHR33463:SF214">
    <property type="entry name" value="NB-ARC DOMAIN-CONTAINING DISEASE RESISTANCE PROTEIN"/>
    <property type="match status" value="1"/>
</dbReference>
<keyword evidence="2" id="KW-0547">Nucleotide-binding</keyword>
<dbReference type="InterPro" id="IPR042197">
    <property type="entry name" value="Apaf_helical"/>
</dbReference>
<dbReference type="GO" id="GO:0043531">
    <property type="term" value="F:ADP binding"/>
    <property type="evidence" value="ECO:0007669"/>
    <property type="project" value="InterPro"/>
</dbReference>
<dbReference type="Pfam" id="PF00931">
    <property type="entry name" value="NB-ARC"/>
    <property type="match status" value="1"/>
</dbReference>
<keyword evidence="3" id="KW-0611">Plant defense</keyword>
<dbReference type="AlphaFoldDB" id="A0A1R3J1D0"/>
<feature type="coiled-coil region" evidence="5">
    <location>
        <begin position="38"/>
        <end position="97"/>
    </location>
</feature>
<keyword evidence="9" id="KW-1185">Reference proteome</keyword>
<sequence length="1188" mass="135394">MDPILTGATANLTSKAAKGIFQEARRYIRYAFIYKKNVNKFEENRKTLMAKREGVQQEIGSANRKAEKIKADVEDWCNRVDKKMEEEEKKVKDLHDKAKNKCCIGLCPNINRRYQLSRQAEEVATAFDGLRQQGEFNRVSYQDVPEESVGGPPKDFEAFESRQEVFNDIMEALKDATIGMIGVYGMPGVGKTTLVNEVSRQVKKGKLFDAVITAVVKQRPDIRNIQDQIAESVGLKFEEQSVTGRARRLCGRLKKEKKIVVILDDLWARLDLKEVGIPFGDDHRGCKAWGLFKKMAGDNFESSELHPKATEAADKCAGSPLAIATVGRALRNKNLYAWNDALRKLQRPSTTDLTGILEHAYSAIKLSYDYLSEELKQTFLLYSLLGRHVGTLDLLKYSMGLGLFHGVNTVEETRDRLLTVLSDLKASCLLDDCKYCIGHLVMHDLTYDAALAIASKENNVFALKHADVLRDWPDRERMKMFNKISLKASISKLPEGLHCPQLSFFQLFSKDPNNCVEMPSNFFKDMENIKVLDLTRMHFSSLPSSIRVLSNLRTLCLDICVLEDIALVGELKTLETLSLMKSDIKVLPQEIGQLTQLKLFDLTGCTKLKMIPPGVLSRLSGLEELYMGNSFVDWEAERQANQQTNATLAELKLLSCLTSLEIHIPDAEIMPEGLFSENLRRYKVFIGKSSWDWDANKYEYSRTLRLELDRSIDHLDHGIKMLLKKTEDLYLDDMRGAKIALHGLLDDDEGFQHLKNLQIRNCADIQYIINDDKGAAEFRQLRCLALESMVFHFLENLRLSSINVEMIWNHPLSNNSFSSYQNLTSLIVEGCGNLKQLLSSSMARSLVKLEYFEISGCKKLKEIIFFEEGELREEEAAVSFPQLKSLKIKKLQLLMGFCSQDYRIEFPSLKLLEIEQCPKLKQFIYKSTAEENKLISSPALFDDKVGLPNVEKVRITHLRMKKIWNNQLSVNSFCKLTDMSIKYCQALATIFPCDMWSTFQRLQALRVCGCDSLEEIFDLRSLGSDMEETQVLATQFRELHIHDLPKLKQIWSKDPRGILTFEKLDVVQVLGCGSLEKVFPASVARALSQLKDLDINDCGVKEIVSKEEGSSEERITFKFDKLSSLTLWDLKKLKCFYPGLHTIKCPKLIKLKAWHCNNVRIFGTELMNDDQRDSPIQAQQPLFLVEKV</sequence>
<evidence type="ECO:0000256" key="3">
    <source>
        <dbReference type="ARBA" id="ARBA00022821"/>
    </source>
</evidence>
<comment type="similarity">
    <text evidence="1">Belongs to the disease resistance NB-LRR family.</text>
</comment>
<keyword evidence="5" id="KW-0175">Coiled coil</keyword>
<evidence type="ECO:0000313" key="9">
    <source>
        <dbReference type="Proteomes" id="UP000187203"/>
    </source>
</evidence>
<dbReference type="InterPro" id="IPR027417">
    <property type="entry name" value="P-loop_NTPase"/>
</dbReference>
<dbReference type="InterPro" id="IPR050905">
    <property type="entry name" value="Plant_NBS-LRR"/>
</dbReference>
<dbReference type="Gene3D" id="1.10.8.430">
    <property type="entry name" value="Helical domain of apoptotic protease-activating factors"/>
    <property type="match status" value="1"/>
</dbReference>
<dbReference type="PANTHER" id="PTHR33463">
    <property type="entry name" value="NB-ARC DOMAIN-CONTAINING PROTEIN-RELATED"/>
    <property type="match status" value="1"/>
</dbReference>
<comment type="caution">
    <text evidence="8">The sequence shown here is derived from an EMBL/GenBank/DDBJ whole genome shotgun (WGS) entry which is preliminary data.</text>
</comment>
<protein>
    <submittedName>
        <fullName evidence="8">Disease resistance protein</fullName>
    </submittedName>
</protein>
<evidence type="ECO:0000256" key="5">
    <source>
        <dbReference type="SAM" id="Coils"/>
    </source>
</evidence>
<keyword evidence="4" id="KW-0067">ATP-binding</keyword>
<evidence type="ECO:0000256" key="1">
    <source>
        <dbReference type="ARBA" id="ARBA00008894"/>
    </source>
</evidence>
<feature type="domain" description="NB-ARC" evidence="6">
    <location>
        <begin position="164"/>
        <end position="287"/>
    </location>
</feature>
<evidence type="ECO:0000313" key="8">
    <source>
        <dbReference type="EMBL" id="OMO88638.1"/>
    </source>
</evidence>
<dbReference type="Gene3D" id="3.80.10.10">
    <property type="entry name" value="Ribonuclease Inhibitor"/>
    <property type="match status" value="2"/>
</dbReference>
<dbReference type="InterPro" id="IPR057135">
    <property type="entry name" value="At4g27190-like_LRR"/>
</dbReference>
<dbReference type="InterPro" id="IPR032675">
    <property type="entry name" value="LRR_dom_sf"/>
</dbReference>